<keyword evidence="3 6" id="KW-0812">Transmembrane</keyword>
<keyword evidence="5 6" id="KW-0472">Membrane</keyword>
<dbReference type="PANTHER" id="PTHR36115">
    <property type="entry name" value="PROLINE-RICH ANTIGEN HOMOLOG-RELATED"/>
    <property type="match status" value="1"/>
</dbReference>
<evidence type="ECO:0000256" key="5">
    <source>
        <dbReference type="ARBA" id="ARBA00023136"/>
    </source>
</evidence>
<keyword evidence="2" id="KW-1003">Cell membrane</keyword>
<feature type="transmembrane region" description="Helical" evidence="6">
    <location>
        <begin position="159"/>
        <end position="181"/>
    </location>
</feature>
<evidence type="ECO:0000256" key="6">
    <source>
        <dbReference type="SAM" id="Phobius"/>
    </source>
</evidence>
<dbReference type="EMBL" id="OY726394">
    <property type="protein sequence ID" value="CAJ1493034.1"/>
    <property type="molecule type" value="Genomic_DNA"/>
</dbReference>
<accession>A0ABM9L632</accession>
<dbReference type="RefSeq" id="WP_308474761.1">
    <property type="nucleotide sequence ID" value="NZ_OY726394.1"/>
</dbReference>
<evidence type="ECO:0000256" key="1">
    <source>
        <dbReference type="ARBA" id="ARBA00004651"/>
    </source>
</evidence>
<dbReference type="Pfam" id="PF06271">
    <property type="entry name" value="RDD"/>
    <property type="match status" value="1"/>
</dbReference>
<evidence type="ECO:0000256" key="2">
    <source>
        <dbReference type="ARBA" id="ARBA00022475"/>
    </source>
</evidence>
<sequence>MTDSAVQQPGGEPVPWRTRAQAFAIDIVPGAIVMVSMGLVAMGLPLGSAWWWVTTIVAAVAFLATEVNRMLLPAITGFSLGRAFTGIEVVRSSPGKPVGAVRLMLREAAHLLDTVPLLLGWLWPLRDKRRRTFADRLTGTEVRAAGDRRPPADIAVKTAGVFVAAAVLAVLAASSGYFLVYQREHATQVARTQIARQGPKIVADMLSYDPQTLDDDFARARSLATERYREQLVPEQEKIRGTTPVPNLYRVTDAAVLDAAPHRATMLLFLQGQRGTVGKGRLITATVRVTFVEADRTWRVDDLTVGSNPNAGEGEK</sequence>
<dbReference type="InterPro" id="IPR010432">
    <property type="entry name" value="RDD"/>
</dbReference>
<comment type="subcellular location">
    <subcellularLocation>
        <location evidence="1">Cell membrane</location>
        <topology evidence="1">Multi-pass membrane protein</topology>
    </subcellularLocation>
</comment>
<organism evidence="8 9">
    <name type="scientific">[Mycobacterium] kokjensenii</name>
    <dbReference type="NCBI Taxonomy" id="3064287"/>
    <lineage>
        <taxon>Bacteria</taxon>
        <taxon>Bacillati</taxon>
        <taxon>Actinomycetota</taxon>
        <taxon>Actinomycetes</taxon>
        <taxon>Mycobacteriales</taxon>
        <taxon>Mycobacteriaceae</taxon>
        <taxon>Mycolicibacter</taxon>
    </lineage>
</organism>
<evidence type="ECO:0000313" key="9">
    <source>
        <dbReference type="Proteomes" id="UP001190336"/>
    </source>
</evidence>
<dbReference type="InterPro" id="IPR051791">
    <property type="entry name" value="Pra-immunoreactive"/>
</dbReference>
<proteinExistence type="predicted"/>
<keyword evidence="4 6" id="KW-1133">Transmembrane helix</keyword>
<evidence type="ECO:0000256" key="3">
    <source>
        <dbReference type="ARBA" id="ARBA00022692"/>
    </source>
</evidence>
<dbReference type="Proteomes" id="UP001190336">
    <property type="component" value="Chromosome"/>
</dbReference>
<keyword evidence="9" id="KW-1185">Reference proteome</keyword>
<feature type="domain" description="RDD" evidence="7">
    <location>
        <begin position="15"/>
        <end position="138"/>
    </location>
</feature>
<reference evidence="8 9" key="1">
    <citation type="submission" date="2023-08" db="EMBL/GenBank/DDBJ databases">
        <authorList>
            <person name="Folkvardsen B D."/>
            <person name="Norman A."/>
        </authorList>
    </citation>
    <scope>NUCLEOTIDE SEQUENCE [LARGE SCALE GENOMIC DNA]</scope>
    <source>
        <strain evidence="8 9">Mu0083</strain>
    </source>
</reference>
<feature type="transmembrane region" description="Helical" evidence="6">
    <location>
        <begin position="20"/>
        <end position="42"/>
    </location>
</feature>
<feature type="transmembrane region" description="Helical" evidence="6">
    <location>
        <begin position="49"/>
        <end position="65"/>
    </location>
</feature>
<protein>
    <submittedName>
        <fullName evidence="8">RDD family protein</fullName>
    </submittedName>
</protein>
<dbReference type="PANTHER" id="PTHR36115:SF6">
    <property type="entry name" value="PROLINE-RICH ANTIGEN HOMOLOG"/>
    <property type="match status" value="1"/>
</dbReference>
<evidence type="ECO:0000259" key="7">
    <source>
        <dbReference type="Pfam" id="PF06271"/>
    </source>
</evidence>
<evidence type="ECO:0000256" key="4">
    <source>
        <dbReference type="ARBA" id="ARBA00022989"/>
    </source>
</evidence>
<gene>
    <name evidence="8" type="ORF">MU0083_000095</name>
</gene>
<evidence type="ECO:0000313" key="8">
    <source>
        <dbReference type="EMBL" id="CAJ1493034.1"/>
    </source>
</evidence>
<name>A0ABM9L632_9MYCO</name>